<keyword evidence="2" id="KW-1185">Reference proteome</keyword>
<dbReference type="EMBL" id="CM003612">
    <property type="protein sequence ID" value="KYP59402.1"/>
    <property type="molecule type" value="Genomic_DNA"/>
</dbReference>
<sequence length="122" mass="14527">MIKLDFINYSIWKSQMEDLLFCRDLYDPIEANDIKPKDKSEEDWKKVNRKTISMIRQWIDQSICHHVSNETNTFNLWKKLSELFESKNAQNKAFLIQKLVNLKYKDGSSVAEHLSNFQNLVN</sequence>
<name>A0A151SX75_CAJCA</name>
<dbReference type="Pfam" id="PF14223">
    <property type="entry name" value="Retrotran_gag_2"/>
    <property type="match status" value="1"/>
</dbReference>
<dbReference type="OMA" id="WIDQSIC"/>
<dbReference type="STRING" id="3821.A0A151SX75"/>
<protein>
    <submittedName>
        <fullName evidence="1">Retrovirus-related Pol polyprotein from transposon TNT 1-94</fullName>
    </submittedName>
</protein>
<reference evidence="1 2" key="1">
    <citation type="journal article" date="2012" name="Nat. Biotechnol.">
        <title>Draft genome sequence of pigeonpea (Cajanus cajan), an orphan legume crop of resource-poor farmers.</title>
        <authorList>
            <person name="Varshney R.K."/>
            <person name="Chen W."/>
            <person name="Li Y."/>
            <person name="Bharti A.K."/>
            <person name="Saxena R.K."/>
            <person name="Schlueter J.A."/>
            <person name="Donoghue M.T."/>
            <person name="Azam S."/>
            <person name="Fan G."/>
            <person name="Whaley A.M."/>
            <person name="Farmer A.D."/>
            <person name="Sheridan J."/>
            <person name="Iwata A."/>
            <person name="Tuteja R."/>
            <person name="Penmetsa R.V."/>
            <person name="Wu W."/>
            <person name="Upadhyaya H.D."/>
            <person name="Yang S.P."/>
            <person name="Shah T."/>
            <person name="Saxena K.B."/>
            <person name="Michael T."/>
            <person name="McCombie W.R."/>
            <person name="Yang B."/>
            <person name="Zhang G."/>
            <person name="Yang H."/>
            <person name="Wang J."/>
            <person name="Spillane C."/>
            <person name="Cook D.R."/>
            <person name="May G.D."/>
            <person name="Xu X."/>
            <person name="Jackson S.A."/>
        </authorList>
    </citation>
    <scope>NUCLEOTIDE SEQUENCE [LARGE SCALE GENOMIC DNA]</scope>
    <source>
        <strain evidence="2">cv. Asha</strain>
    </source>
</reference>
<dbReference type="Gramene" id="C.cajan_14407.t">
    <property type="protein sequence ID" value="C.cajan_14407.t.cds1"/>
    <property type="gene ID" value="C.cajan_14407"/>
</dbReference>
<organism evidence="1 2">
    <name type="scientific">Cajanus cajan</name>
    <name type="common">Pigeon pea</name>
    <name type="synonym">Cajanus indicus</name>
    <dbReference type="NCBI Taxonomy" id="3821"/>
    <lineage>
        <taxon>Eukaryota</taxon>
        <taxon>Viridiplantae</taxon>
        <taxon>Streptophyta</taxon>
        <taxon>Embryophyta</taxon>
        <taxon>Tracheophyta</taxon>
        <taxon>Spermatophyta</taxon>
        <taxon>Magnoliopsida</taxon>
        <taxon>eudicotyledons</taxon>
        <taxon>Gunneridae</taxon>
        <taxon>Pentapetalae</taxon>
        <taxon>rosids</taxon>
        <taxon>fabids</taxon>
        <taxon>Fabales</taxon>
        <taxon>Fabaceae</taxon>
        <taxon>Papilionoideae</taxon>
        <taxon>50 kb inversion clade</taxon>
        <taxon>NPAAA clade</taxon>
        <taxon>indigoferoid/millettioid clade</taxon>
        <taxon>Phaseoleae</taxon>
        <taxon>Cajanus</taxon>
    </lineage>
</organism>
<evidence type="ECO:0000313" key="2">
    <source>
        <dbReference type="Proteomes" id="UP000075243"/>
    </source>
</evidence>
<dbReference type="AlphaFoldDB" id="A0A151SX75"/>
<accession>A0A151SX75</accession>
<evidence type="ECO:0000313" key="1">
    <source>
        <dbReference type="EMBL" id="KYP59402.1"/>
    </source>
</evidence>
<dbReference type="Proteomes" id="UP000075243">
    <property type="component" value="Chromosome 10"/>
</dbReference>
<proteinExistence type="predicted"/>
<gene>
    <name evidence="1" type="ORF">KK1_014837</name>
</gene>